<dbReference type="AlphaFoldDB" id="A0A4Y3KBA2"/>
<evidence type="ECO:0000313" key="3">
    <source>
        <dbReference type="EMBL" id="GEA81741.1"/>
    </source>
</evidence>
<name>A0A4Y3KBA2_CELUD</name>
<proteinExistence type="predicted"/>
<keyword evidence="4" id="KW-1185">Reference proteome</keyword>
<reference evidence="3 4" key="1">
    <citation type="submission" date="2019-06" db="EMBL/GenBank/DDBJ databases">
        <title>Whole genome shotgun sequence of Cellulomonas uda NBRC 3747.</title>
        <authorList>
            <person name="Hosoyama A."/>
            <person name="Uohara A."/>
            <person name="Ohji S."/>
            <person name="Ichikawa N."/>
        </authorList>
    </citation>
    <scope>NUCLEOTIDE SEQUENCE [LARGE SCALE GENOMIC DNA]</scope>
    <source>
        <strain evidence="3 4">NBRC 3747</strain>
    </source>
</reference>
<dbReference type="Pfam" id="PF26345">
    <property type="entry name" value="ScoMcrA_N"/>
    <property type="match status" value="1"/>
</dbReference>
<evidence type="ECO:0000259" key="2">
    <source>
        <dbReference type="Pfam" id="PF26345"/>
    </source>
</evidence>
<protein>
    <recommendedName>
        <fullName evidence="2">ScoMcrA-like N-terminal head domain-containing protein</fullName>
    </recommendedName>
</protein>
<dbReference type="InterPro" id="IPR058807">
    <property type="entry name" value="ScoMcrA_N"/>
</dbReference>
<feature type="region of interest" description="Disordered" evidence="1">
    <location>
        <begin position="90"/>
        <end position="133"/>
    </location>
</feature>
<evidence type="ECO:0000256" key="1">
    <source>
        <dbReference type="SAM" id="MobiDB-lite"/>
    </source>
</evidence>
<dbReference type="EMBL" id="BJLP01000037">
    <property type="protein sequence ID" value="GEA81741.1"/>
    <property type="molecule type" value="Genomic_DNA"/>
</dbReference>
<comment type="caution">
    <text evidence="3">The sequence shown here is derived from an EMBL/GenBank/DDBJ whole genome shotgun (WGS) entry which is preliminary data.</text>
</comment>
<accession>A0A4Y3KBA2</accession>
<gene>
    <name evidence="3" type="ORF">CUD01_21850</name>
</gene>
<sequence>MATFSGVTRQHVLQAIAEYDSRGRDGFLGVYGYAPTPGYAIVHEGSSYDLPAVLGVAHRFATGRLAPSDEVVGSIGSAASILRKRGFEVTEPGGASAPAARSSSRTATRAPRTTTPRASTPRRTATPEPAPAICPTCSMTLPATGVCDYCT</sequence>
<dbReference type="Proteomes" id="UP000315842">
    <property type="component" value="Unassembled WGS sequence"/>
</dbReference>
<feature type="compositionally biased region" description="Low complexity" evidence="1">
    <location>
        <begin position="95"/>
        <end position="127"/>
    </location>
</feature>
<evidence type="ECO:0000313" key="4">
    <source>
        <dbReference type="Proteomes" id="UP000315842"/>
    </source>
</evidence>
<feature type="domain" description="ScoMcrA-like N-terminal head" evidence="2">
    <location>
        <begin position="6"/>
        <end position="91"/>
    </location>
</feature>
<organism evidence="3 4">
    <name type="scientific">Cellulomonas uda</name>
    <dbReference type="NCBI Taxonomy" id="1714"/>
    <lineage>
        <taxon>Bacteria</taxon>
        <taxon>Bacillati</taxon>
        <taxon>Actinomycetota</taxon>
        <taxon>Actinomycetes</taxon>
        <taxon>Micrococcales</taxon>
        <taxon>Cellulomonadaceae</taxon>
        <taxon>Cellulomonas</taxon>
    </lineage>
</organism>